<gene>
    <name evidence="2" type="ORF">BKE30_12425</name>
</gene>
<evidence type="ECO:0000313" key="3">
    <source>
        <dbReference type="Proteomes" id="UP000192132"/>
    </source>
</evidence>
<proteinExistence type="predicted"/>
<evidence type="ECO:0008006" key="4">
    <source>
        <dbReference type="Google" id="ProtNLM"/>
    </source>
</evidence>
<dbReference type="Proteomes" id="UP000192132">
    <property type="component" value="Unassembled WGS sequence"/>
</dbReference>
<reference evidence="2 3" key="1">
    <citation type="submission" date="2016-10" db="EMBL/GenBank/DDBJ databases">
        <title>Draft Genome sequence of Alkanindiges sp. strain H1.</title>
        <authorList>
            <person name="Subhash Y."/>
            <person name="Lee S."/>
        </authorList>
    </citation>
    <scope>NUCLEOTIDE SEQUENCE [LARGE SCALE GENOMIC DNA]</scope>
    <source>
        <strain evidence="2 3">H1</strain>
    </source>
</reference>
<evidence type="ECO:0000256" key="1">
    <source>
        <dbReference type="SAM" id="Phobius"/>
    </source>
</evidence>
<keyword evidence="3" id="KW-1185">Reference proteome</keyword>
<name>A0A1S8CTX7_9GAMM</name>
<dbReference type="EMBL" id="MLCN01000033">
    <property type="protein sequence ID" value="ONG38481.1"/>
    <property type="molecule type" value="Genomic_DNA"/>
</dbReference>
<sequence>MDTPEGLPDQKPPTRNWRAFLIYDILMMLLIVVNLLTIAVDHLMFTNIGLSAAQFIDQAGWVYYYREQLHPVVQTMDEWITIYLVSELLVRWLIAIIFKHHHRWFFFPFIHWYEFLACIPTFRALRLLRAIVIGYRLYQLGYKVLPDSWLKAGFFYYQVVMEELSDRIVLTILDGVERELKTGATHHHLLHQLVNSHRVQIEQAMGEVLQNNLATALQAQQQHIALGVGQIVSKAISDTPELHRLLRLIPVVGSMLEQQLQSIGQRLGENITAGLIEPFAQPATTSQPVNAAINTSASYVGQLQIDTPALEKLVESLVFESLEVIRQQVKVQHWKLDQAAQKDLARAAQQPVSGRDA</sequence>
<dbReference type="STRING" id="1907941.BKE30_12425"/>
<comment type="caution">
    <text evidence="2">The sequence shown here is derived from an EMBL/GenBank/DDBJ whole genome shotgun (WGS) entry which is preliminary data.</text>
</comment>
<dbReference type="SUPFAM" id="SSF81324">
    <property type="entry name" value="Voltage-gated potassium channels"/>
    <property type="match status" value="1"/>
</dbReference>
<dbReference type="AlphaFoldDB" id="A0A1S8CTX7"/>
<feature type="transmembrane region" description="Helical" evidence="1">
    <location>
        <begin position="79"/>
        <end position="98"/>
    </location>
</feature>
<organism evidence="2 3">
    <name type="scientific">Alkanindiges hydrocarboniclasticus</name>
    <dbReference type="NCBI Taxonomy" id="1907941"/>
    <lineage>
        <taxon>Bacteria</taxon>
        <taxon>Pseudomonadati</taxon>
        <taxon>Pseudomonadota</taxon>
        <taxon>Gammaproteobacteria</taxon>
        <taxon>Moraxellales</taxon>
        <taxon>Moraxellaceae</taxon>
        <taxon>Alkanindiges</taxon>
    </lineage>
</organism>
<keyword evidence="1" id="KW-1133">Transmembrane helix</keyword>
<protein>
    <recommendedName>
        <fullName evidence="4">Preprotein translocase subunit SecA</fullName>
    </recommendedName>
</protein>
<feature type="transmembrane region" description="Helical" evidence="1">
    <location>
        <begin position="20"/>
        <end position="40"/>
    </location>
</feature>
<accession>A0A1S8CTX7</accession>
<dbReference type="OrthoDB" id="974877at2"/>
<keyword evidence="1" id="KW-0812">Transmembrane</keyword>
<evidence type="ECO:0000313" key="2">
    <source>
        <dbReference type="EMBL" id="ONG38481.1"/>
    </source>
</evidence>
<keyword evidence="1" id="KW-0472">Membrane</keyword>